<evidence type="ECO:0000313" key="7">
    <source>
        <dbReference type="Proteomes" id="UP000184357"/>
    </source>
</evidence>
<evidence type="ECO:0000259" key="5">
    <source>
        <dbReference type="PROSITE" id="PS51202"/>
    </source>
</evidence>
<dbReference type="SUPFAM" id="SSF116726">
    <property type="entry name" value="TrkA C-terminal domain-like"/>
    <property type="match status" value="1"/>
</dbReference>
<evidence type="ECO:0000256" key="2">
    <source>
        <dbReference type="ARBA" id="ARBA00023125"/>
    </source>
</evidence>
<organism evidence="6 7">
    <name type="scientific">Halobaculum gomorrense</name>
    <dbReference type="NCBI Taxonomy" id="43928"/>
    <lineage>
        <taxon>Archaea</taxon>
        <taxon>Methanobacteriati</taxon>
        <taxon>Methanobacteriota</taxon>
        <taxon>Stenosarchaea group</taxon>
        <taxon>Halobacteria</taxon>
        <taxon>Halobacteriales</taxon>
        <taxon>Haloferacaceae</taxon>
        <taxon>Halobaculum</taxon>
    </lineage>
</organism>
<dbReference type="Pfam" id="PF02080">
    <property type="entry name" value="TrkA_C"/>
    <property type="match status" value="1"/>
</dbReference>
<keyword evidence="1" id="KW-0805">Transcription regulation</keyword>
<keyword evidence="3" id="KW-0804">Transcription</keyword>
<dbReference type="RefSeq" id="WP_073307967.1">
    <property type="nucleotide sequence ID" value="NZ_FQWV01000003.1"/>
</dbReference>
<proteinExistence type="predicted"/>
<dbReference type="PROSITE" id="PS00519">
    <property type="entry name" value="HTH_ASNC_1"/>
    <property type="match status" value="1"/>
</dbReference>
<dbReference type="STRING" id="43928.SAMN05443636_1439"/>
<dbReference type="AlphaFoldDB" id="A0A1M5P323"/>
<dbReference type="InterPro" id="IPR019888">
    <property type="entry name" value="Tscrpt_reg_AsnC-like"/>
</dbReference>
<dbReference type="PRINTS" id="PR00033">
    <property type="entry name" value="HTHASNC"/>
</dbReference>
<dbReference type="GO" id="GO:0006813">
    <property type="term" value="P:potassium ion transport"/>
    <property type="evidence" value="ECO:0007669"/>
    <property type="project" value="InterPro"/>
</dbReference>
<dbReference type="GO" id="GO:0043200">
    <property type="term" value="P:response to amino acid"/>
    <property type="evidence" value="ECO:0007669"/>
    <property type="project" value="TreeGrafter"/>
</dbReference>
<name>A0A1M5P323_9EURY</name>
<dbReference type="Gene3D" id="1.10.10.10">
    <property type="entry name" value="Winged helix-like DNA-binding domain superfamily/Winged helix DNA-binding domain"/>
    <property type="match status" value="1"/>
</dbReference>
<dbReference type="InterPro" id="IPR036390">
    <property type="entry name" value="WH_DNA-bd_sf"/>
</dbReference>
<dbReference type="OrthoDB" id="6762at2157"/>
<dbReference type="PANTHER" id="PTHR30154">
    <property type="entry name" value="LEUCINE-RESPONSIVE REGULATORY PROTEIN"/>
    <property type="match status" value="1"/>
</dbReference>
<protein>
    <submittedName>
        <fullName evidence="6">Transcriptional regulator, AsnC family</fullName>
    </submittedName>
</protein>
<dbReference type="Gene3D" id="3.30.70.1450">
    <property type="entry name" value="Regulator of K+ conductance, C-terminal domain"/>
    <property type="match status" value="1"/>
</dbReference>
<dbReference type="Proteomes" id="UP000184357">
    <property type="component" value="Unassembled WGS sequence"/>
</dbReference>
<dbReference type="Pfam" id="PF13412">
    <property type="entry name" value="HTH_24"/>
    <property type="match status" value="1"/>
</dbReference>
<dbReference type="PROSITE" id="PS50956">
    <property type="entry name" value="HTH_ASNC_2"/>
    <property type="match status" value="1"/>
</dbReference>
<accession>A0A1M5P323</accession>
<dbReference type="SMART" id="SM00344">
    <property type="entry name" value="HTH_ASNC"/>
    <property type="match status" value="1"/>
</dbReference>
<evidence type="ECO:0000256" key="3">
    <source>
        <dbReference type="ARBA" id="ARBA00023163"/>
    </source>
</evidence>
<dbReference type="GO" id="GO:0008324">
    <property type="term" value="F:monoatomic cation transmembrane transporter activity"/>
    <property type="evidence" value="ECO:0007669"/>
    <property type="project" value="InterPro"/>
</dbReference>
<evidence type="ECO:0000259" key="4">
    <source>
        <dbReference type="PROSITE" id="PS50956"/>
    </source>
</evidence>
<dbReference type="GO" id="GO:0005829">
    <property type="term" value="C:cytosol"/>
    <property type="evidence" value="ECO:0007669"/>
    <property type="project" value="TreeGrafter"/>
</dbReference>
<dbReference type="InterPro" id="IPR036721">
    <property type="entry name" value="RCK_C_sf"/>
</dbReference>
<dbReference type="CDD" id="cd00090">
    <property type="entry name" value="HTH_ARSR"/>
    <property type="match status" value="1"/>
</dbReference>
<dbReference type="InterPro" id="IPR006037">
    <property type="entry name" value="RCK_C"/>
</dbReference>
<feature type="domain" description="RCK C-terminal" evidence="5">
    <location>
        <begin position="159"/>
        <end position="247"/>
    </location>
</feature>
<dbReference type="InterPro" id="IPR011991">
    <property type="entry name" value="ArsR-like_HTH"/>
</dbReference>
<dbReference type="EMBL" id="FQWV01000003">
    <property type="protein sequence ID" value="SHG96125.1"/>
    <property type="molecule type" value="Genomic_DNA"/>
</dbReference>
<sequence length="247" mass="26897">MTERLDSIDRRILYRLVQDARGTSAPDIADEVNVTSGTVRNRIDRLEREGIIRGYHATINFERAGGRLTNLFTCTSPVPERDRHAKQAAEILGVVHVRQLLSGRGNLHVTAVAEDMDGLTRIARDRSALGIEIDDENLVESDTHRPYGAFGPDDAREGQSIADFMSLSAGAEVIEIAVGADARVAGLTLAEANDVGILHEGVLIVSVEREEDVLTPKGDTRLRPDDLVTLFCRTGVSDDLIRVFGSG</sequence>
<keyword evidence="7" id="KW-1185">Reference proteome</keyword>
<evidence type="ECO:0000256" key="1">
    <source>
        <dbReference type="ARBA" id="ARBA00023015"/>
    </source>
</evidence>
<dbReference type="GO" id="GO:0043565">
    <property type="term" value="F:sequence-specific DNA binding"/>
    <property type="evidence" value="ECO:0007669"/>
    <property type="project" value="InterPro"/>
</dbReference>
<keyword evidence="2" id="KW-0238">DNA-binding</keyword>
<dbReference type="PANTHER" id="PTHR30154:SF34">
    <property type="entry name" value="TRANSCRIPTIONAL REGULATOR AZLB"/>
    <property type="match status" value="1"/>
</dbReference>
<reference evidence="6 7" key="1">
    <citation type="submission" date="2016-11" db="EMBL/GenBank/DDBJ databases">
        <authorList>
            <person name="Jaros S."/>
            <person name="Januszkiewicz K."/>
            <person name="Wedrychowicz H."/>
        </authorList>
    </citation>
    <scope>NUCLEOTIDE SEQUENCE [LARGE SCALE GENOMIC DNA]</scope>
    <source>
        <strain evidence="6 7">DSM 9297</strain>
    </source>
</reference>
<dbReference type="PROSITE" id="PS51202">
    <property type="entry name" value="RCK_C"/>
    <property type="match status" value="1"/>
</dbReference>
<dbReference type="InterPro" id="IPR019885">
    <property type="entry name" value="Tscrpt_reg_HTH_AsnC-type_CS"/>
</dbReference>
<dbReference type="SUPFAM" id="SSF46785">
    <property type="entry name" value="Winged helix' DNA-binding domain"/>
    <property type="match status" value="1"/>
</dbReference>
<dbReference type="InterPro" id="IPR000485">
    <property type="entry name" value="AsnC-type_HTH_dom"/>
</dbReference>
<gene>
    <name evidence="6" type="ORF">SAMN05443636_1439</name>
</gene>
<feature type="domain" description="HTH asnC-type" evidence="4">
    <location>
        <begin position="5"/>
        <end position="68"/>
    </location>
</feature>
<evidence type="ECO:0000313" key="6">
    <source>
        <dbReference type="EMBL" id="SHG96125.1"/>
    </source>
</evidence>
<dbReference type="InterPro" id="IPR036388">
    <property type="entry name" value="WH-like_DNA-bd_sf"/>
</dbReference>